<dbReference type="AlphaFoldDB" id="A0A9P4MGE7"/>
<dbReference type="Proteomes" id="UP000799439">
    <property type="component" value="Unassembled WGS sequence"/>
</dbReference>
<feature type="compositionally biased region" description="Basic and acidic residues" evidence="1">
    <location>
        <begin position="199"/>
        <end position="244"/>
    </location>
</feature>
<evidence type="ECO:0000256" key="1">
    <source>
        <dbReference type="SAM" id="MobiDB-lite"/>
    </source>
</evidence>
<keyword evidence="3" id="KW-1185">Reference proteome</keyword>
<feature type="compositionally biased region" description="Low complexity" evidence="1">
    <location>
        <begin position="654"/>
        <end position="671"/>
    </location>
</feature>
<name>A0A9P4MGE7_9PEZI</name>
<feature type="compositionally biased region" description="Polar residues" evidence="1">
    <location>
        <begin position="44"/>
        <end position="54"/>
    </location>
</feature>
<evidence type="ECO:0000313" key="3">
    <source>
        <dbReference type="Proteomes" id="UP000799439"/>
    </source>
</evidence>
<evidence type="ECO:0000313" key="2">
    <source>
        <dbReference type="EMBL" id="KAF2148874.1"/>
    </source>
</evidence>
<feature type="compositionally biased region" description="Pro residues" evidence="1">
    <location>
        <begin position="348"/>
        <end position="362"/>
    </location>
</feature>
<sequence>MARHTYTAEELRHLRDSPLVQKPDGLPSIDQWIDPPQDRDATQRKTSGRMSNGRSNDDSGPMGNFGSQRPSLLQTRQTRASGDDIVLGPPKTSFASARNIRRTDEGDEKISLTNNDGDEFGGEPMSARTRNYNDEDGARRRGFGMDDKERDGWTTARKGRGYENRPSDKDRPFGRGIRERGDRQAGAADDANRRNGFNNRDETRWTREGDDRRPTRTPGREGGWRDRERRPEYTRDAPPEKEPEWMDEPTFDEEPVARTAAEFEKWKARMKGQKAEEPKEQDIPAQEKSPTLPKLSTSLFADPSFGTWGDAKKHETSARPEPTPNTPATNKKASRFASMFAPKDEPRPAMPEPASEPTPPASAPVSADQEAFQRMLMKLRATSVGSPQDGAPTARPSSQAPPPGLGPQSAGPLDNRSSPNPLIQHMLQSKTDSRPGSTIESTFDKGQGPPQNRPSHSRQESQNNMPSRDTKTPETHSLHAILAGQSQPERKTPVLSKDSEFLLNLIQMKSANRPQQAQHEPDPNFQLFLDQPPRAPAQGPPPPSRTQPPMGHMQAPEHPFSPARGNNEPHEGRRPATQPPPGFFDGPPPPQQRRPPGFGPPPPMPEFFHHDPNHPPPPGFMAGMHHPHHPNPHAPPPGIPGLPNMFASPPPPHMLHQQQHQQGQQQQQRGPPGLPGGDHSFGPGPGMAPPPGFSQGFMPPPGFAGPMPPHPHGIGRARMDLPPGVGLQMQQDRGNTVGRGR</sequence>
<dbReference type="OrthoDB" id="2504266at2759"/>
<comment type="caution">
    <text evidence="2">The sequence shown here is derived from an EMBL/GenBank/DDBJ whole genome shotgun (WGS) entry which is preliminary data.</text>
</comment>
<dbReference type="EMBL" id="ML996092">
    <property type="protein sequence ID" value="KAF2148874.1"/>
    <property type="molecule type" value="Genomic_DNA"/>
</dbReference>
<proteinExistence type="predicted"/>
<dbReference type="InterPro" id="IPR046784">
    <property type="entry name" value="Eap1"/>
</dbReference>
<feature type="compositionally biased region" description="Basic and acidic residues" evidence="1">
    <location>
        <begin position="488"/>
        <end position="500"/>
    </location>
</feature>
<feature type="compositionally biased region" description="Pro residues" evidence="1">
    <location>
        <begin position="533"/>
        <end position="546"/>
    </location>
</feature>
<feature type="compositionally biased region" description="Basic and acidic residues" evidence="1">
    <location>
        <begin position="101"/>
        <end position="110"/>
    </location>
</feature>
<feature type="compositionally biased region" description="Basic and acidic residues" evidence="1">
    <location>
        <begin position="131"/>
        <end position="152"/>
    </location>
</feature>
<feature type="compositionally biased region" description="Polar residues" evidence="1">
    <location>
        <begin position="65"/>
        <end position="80"/>
    </location>
</feature>
<organism evidence="2 3">
    <name type="scientific">Myriangium duriaei CBS 260.36</name>
    <dbReference type="NCBI Taxonomy" id="1168546"/>
    <lineage>
        <taxon>Eukaryota</taxon>
        <taxon>Fungi</taxon>
        <taxon>Dikarya</taxon>
        <taxon>Ascomycota</taxon>
        <taxon>Pezizomycotina</taxon>
        <taxon>Dothideomycetes</taxon>
        <taxon>Dothideomycetidae</taxon>
        <taxon>Myriangiales</taxon>
        <taxon>Myriangiaceae</taxon>
        <taxon>Myriangium</taxon>
    </lineage>
</organism>
<feature type="compositionally biased region" description="Polar residues" evidence="1">
    <location>
        <begin position="449"/>
        <end position="467"/>
    </location>
</feature>
<accession>A0A9P4MGE7</accession>
<protein>
    <submittedName>
        <fullName evidence="2">Uncharacterized protein</fullName>
    </submittedName>
</protein>
<gene>
    <name evidence="2" type="ORF">K461DRAFT_324333</name>
</gene>
<feature type="compositionally biased region" description="Polar residues" evidence="1">
    <location>
        <begin position="507"/>
        <end position="518"/>
    </location>
</feature>
<feature type="compositionally biased region" description="Pro residues" evidence="1">
    <location>
        <begin position="577"/>
        <end position="605"/>
    </location>
</feature>
<feature type="compositionally biased region" description="Pro residues" evidence="1">
    <location>
        <begin position="686"/>
        <end position="711"/>
    </location>
</feature>
<feature type="compositionally biased region" description="Basic and acidic residues" evidence="1">
    <location>
        <begin position="1"/>
        <end position="16"/>
    </location>
</feature>
<dbReference type="Pfam" id="PF20566">
    <property type="entry name" value="Eap1"/>
    <property type="match status" value="1"/>
</dbReference>
<feature type="compositionally biased region" description="Basic and acidic residues" evidence="1">
    <location>
        <begin position="160"/>
        <end position="183"/>
    </location>
</feature>
<reference evidence="2" key="1">
    <citation type="journal article" date="2020" name="Stud. Mycol.">
        <title>101 Dothideomycetes genomes: a test case for predicting lifestyles and emergence of pathogens.</title>
        <authorList>
            <person name="Haridas S."/>
            <person name="Albert R."/>
            <person name="Binder M."/>
            <person name="Bloem J."/>
            <person name="Labutti K."/>
            <person name="Salamov A."/>
            <person name="Andreopoulos B."/>
            <person name="Baker S."/>
            <person name="Barry K."/>
            <person name="Bills G."/>
            <person name="Bluhm B."/>
            <person name="Cannon C."/>
            <person name="Castanera R."/>
            <person name="Culley D."/>
            <person name="Daum C."/>
            <person name="Ezra D."/>
            <person name="Gonzalez J."/>
            <person name="Henrissat B."/>
            <person name="Kuo A."/>
            <person name="Liang C."/>
            <person name="Lipzen A."/>
            <person name="Lutzoni F."/>
            <person name="Magnuson J."/>
            <person name="Mondo S."/>
            <person name="Nolan M."/>
            <person name="Ohm R."/>
            <person name="Pangilinan J."/>
            <person name="Park H.-J."/>
            <person name="Ramirez L."/>
            <person name="Alfaro M."/>
            <person name="Sun H."/>
            <person name="Tritt A."/>
            <person name="Yoshinaga Y."/>
            <person name="Zwiers L.-H."/>
            <person name="Turgeon B."/>
            <person name="Goodwin S."/>
            <person name="Spatafora J."/>
            <person name="Crous P."/>
            <person name="Grigoriev I."/>
        </authorList>
    </citation>
    <scope>NUCLEOTIDE SEQUENCE</scope>
    <source>
        <strain evidence="2">CBS 260.36</strain>
    </source>
</reference>
<feature type="compositionally biased region" description="Polar residues" evidence="1">
    <location>
        <begin position="415"/>
        <end position="441"/>
    </location>
</feature>
<feature type="compositionally biased region" description="Acidic residues" evidence="1">
    <location>
        <begin position="245"/>
        <end position="254"/>
    </location>
</feature>
<feature type="compositionally biased region" description="Basic and acidic residues" evidence="1">
    <location>
        <begin position="261"/>
        <end position="282"/>
    </location>
</feature>
<feature type="compositionally biased region" description="Basic and acidic residues" evidence="1">
    <location>
        <begin position="468"/>
        <end position="477"/>
    </location>
</feature>
<feature type="region of interest" description="Disordered" evidence="1">
    <location>
        <begin position="1"/>
        <end position="741"/>
    </location>
</feature>